<name>A0A0X1KU92_9THEM</name>
<dbReference type="OrthoDB" id="9808332at2"/>
<proteinExistence type="predicted"/>
<sequence>MRKVFVVILTMVIVSLFAETIELNTIFGPEDLSYYIERNQKFYDQTGVRVNITVVPYGRDQNIKLIASMLAGGEQYDIFIIDCVEVPLYVENGWVLPIDEWLTEDLKQDAIPFALDGMAYQGRWYGLPWVSEWKSFVYNREMIKKAGYDEFPKTWDGVVELAKKLQDAGIVKYASAWSWAQKESLVCDFVAILSSFGGRFFDENLNPVFNDERGVQALQFMIDMIYKHQIVNPASLGWTETEVYKAIFNNDIAFGMMWGIPLVDLDNPEISKGVGQWEIGLMPSVDGEHPYTVSGPMGWAISYGTKHPKEAFEYIKFLAGPEGALDAALKAGIVPGWKSVWENPEFKNTVRGLDKMYEQAMYIVHRPRVPWYLEFSNALQEELHKALTRQKSPKAALDAAAQAALKIKAEYEKGRKK</sequence>
<dbReference type="SUPFAM" id="SSF53850">
    <property type="entry name" value="Periplasmic binding protein-like II"/>
    <property type="match status" value="1"/>
</dbReference>
<keyword evidence="2" id="KW-1185">Reference proteome</keyword>
<gene>
    <name evidence="1" type="ORF">AJ81_09240</name>
</gene>
<dbReference type="Pfam" id="PF01547">
    <property type="entry name" value="SBP_bac_1"/>
    <property type="match status" value="1"/>
</dbReference>
<dbReference type="PATRIC" id="fig|1123384.7.peg.1859"/>
<dbReference type="PANTHER" id="PTHR43649">
    <property type="entry name" value="ARABINOSE-BINDING PROTEIN-RELATED"/>
    <property type="match status" value="1"/>
</dbReference>
<dbReference type="Gene3D" id="3.40.190.10">
    <property type="entry name" value="Periplasmic binding protein-like II"/>
    <property type="match status" value="2"/>
</dbReference>
<organism evidence="1 2">
    <name type="scientific">Pseudothermotoga hypogea DSM 11164 = NBRC 106472</name>
    <dbReference type="NCBI Taxonomy" id="1123384"/>
    <lineage>
        <taxon>Bacteria</taxon>
        <taxon>Thermotogati</taxon>
        <taxon>Thermotogota</taxon>
        <taxon>Thermotogae</taxon>
        <taxon>Thermotogales</taxon>
        <taxon>Thermotogaceae</taxon>
        <taxon>Pseudothermotoga</taxon>
    </lineage>
</organism>
<dbReference type="STRING" id="1123384.AJ81_09240"/>
<protein>
    <recommendedName>
        <fullName evidence="3">ABC transporter substrate-binding protein</fullName>
    </recommendedName>
</protein>
<dbReference type="RefSeq" id="WP_031502383.1">
    <property type="nucleotide sequence ID" value="NC_022795.1"/>
</dbReference>
<dbReference type="PANTHER" id="PTHR43649:SF12">
    <property type="entry name" value="DIACETYLCHITOBIOSE BINDING PROTEIN DASA"/>
    <property type="match status" value="1"/>
</dbReference>
<dbReference type="KEGG" id="phy:AJ81_09240"/>
<accession>A0A0X1KU92</accession>
<dbReference type="InterPro" id="IPR050490">
    <property type="entry name" value="Bact_solute-bd_prot1"/>
</dbReference>
<dbReference type="AlphaFoldDB" id="A0A0X1KU92"/>
<dbReference type="PaxDb" id="1123384-AJ81_09240"/>
<evidence type="ECO:0000313" key="2">
    <source>
        <dbReference type="Proteomes" id="UP000077469"/>
    </source>
</evidence>
<evidence type="ECO:0008006" key="3">
    <source>
        <dbReference type="Google" id="ProtNLM"/>
    </source>
</evidence>
<reference evidence="1 2" key="1">
    <citation type="submission" date="2014-01" db="EMBL/GenBank/DDBJ databases">
        <title>Genome sequencing of Thermotog hypogea.</title>
        <authorList>
            <person name="Zhang X."/>
            <person name="Alvare G."/>
            <person name="Fristensky B."/>
            <person name="Chen L."/>
            <person name="Suen T."/>
            <person name="Chen Q."/>
            <person name="Ma K."/>
        </authorList>
    </citation>
    <scope>NUCLEOTIDE SEQUENCE [LARGE SCALE GENOMIC DNA]</scope>
    <source>
        <strain evidence="1 2">DSM 11164</strain>
    </source>
</reference>
<dbReference type="InterPro" id="IPR006059">
    <property type="entry name" value="SBP"/>
</dbReference>
<dbReference type="EMBL" id="CP007141">
    <property type="protein sequence ID" value="AJC74898.1"/>
    <property type="molecule type" value="Genomic_DNA"/>
</dbReference>
<evidence type="ECO:0000313" key="1">
    <source>
        <dbReference type="EMBL" id="AJC74898.1"/>
    </source>
</evidence>
<dbReference type="Proteomes" id="UP000077469">
    <property type="component" value="Chromosome"/>
</dbReference>